<dbReference type="SUPFAM" id="SSF53254">
    <property type="entry name" value="Phosphoglycerate mutase-like"/>
    <property type="match status" value="1"/>
</dbReference>
<keyword evidence="8" id="KW-1185">Reference proteome</keyword>
<dbReference type="InterPro" id="IPR029033">
    <property type="entry name" value="His_PPase_superfam"/>
</dbReference>
<dbReference type="AlphaFoldDB" id="A0A3B0B027"/>
<organism evidence="7 8">
    <name type="scientific">Streptomyces klenkii</name>
    <dbReference type="NCBI Taxonomy" id="1420899"/>
    <lineage>
        <taxon>Bacteria</taxon>
        <taxon>Bacillati</taxon>
        <taxon>Actinomycetota</taxon>
        <taxon>Actinomycetes</taxon>
        <taxon>Kitasatosporales</taxon>
        <taxon>Streptomycetaceae</taxon>
        <taxon>Streptomyces</taxon>
    </lineage>
</organism>
<evidence type="ECO:0000313" key="8">
    <source>
        <dbReference type="Proteomes" id="UP000270343"/>
    </source>
</evidence>
<dbReference type="OrthoDB" id="4120859at2"/>
<name>A0A3B0B027_9ACTN</name>
<keyword evidence="3" id="KW-0324">Glycolysis</keyword>
<dbReference type="PANTHER" id="PTHR11931">
    <property type="entry name" value="PHOSPHOGLYCERATE MUTASE"/>
    <property type="match status" value="1"/>
</dbReference>
<dbReference type="InterPro" id="IPR005952">
    <property type="entry name" value="Phosphogly_mut1"/>
</dbReference>
<evidence type="ECO:0000256" key="5">
    <source>
        <dbReference type="PIRSR" id="PIRSR613078-2"/>
    </source>
</evidence>
<evidence type="ECO:0000313" key="7">
    <source>
        <dbReference type="EMBL" id="RKN66010.1"/>
    </source>
</evidence>
<sequence>MGALVGYEVAWHLQQRRRPAFALHAFAAFSPPEYASFDLPGKLSEQGRRFAAELGDRRRDTGPAAVFVSDLHRAVETAQIAFAGTSIPIHQDPRLRECNYGELNGCPVTVLAAERARHIDVPFPGGQSYREVIEATNDFLHDLGTEWQGRRVLVIAHSANKWALDYLLTGASIEDLVDAPFNWQEGWHYTLPTGRPGRAPDPTVGQPGVPSRS</sequence>
<evidence type="ECO:0000256" key="4">
    <source>
        <dbReference type="ARBA" id="ARBA00023235"/>
    </source>
</evidence>
<dbReference type="Pfam" id="PF00300">
    <property type="entry name" value="His_Phos_1"/>
    <property type="match status" value="1"/>
</dbReference>
<keyword evidence="4" id="KW-0413">Isomerase</keyword>
<proteinExistence type="inferred from homology"/>
<feature type="region of interest" description="Disordered" evidence="6">
    <location>
        <begin position="191"/>
        <end position="213"/>
    </location>
</feature>
<evidence type="ECO:0000256" key="2">
    <source>
        <dbReference type="ARBA" id="ARBA00012028"/>
    </source>
</evidence>
<dbReference type="CDD" id="cd07067">
    <property type="entry name" value="HP_PGM_like"/>
    <property type="match status" value="1"/>
</dbReference>
<reference evidence="7 8" key="1">
    <citation type="journal article" date="2015" name="Antonie Van Leeuwenhoek">
        <title>Streptomyces klenkii sp. nov., isolated from deep marine sediment.</title>
        <authorList>
            <person name="Veyisoglu A."/>
            <person name="Sahin N."/>
        </authorList>
    </citation>
    <scope>NUCLEOTIDE SEQUENCE [LARGE SCALE GENOMIC DNA]</scope>
    <source>
        <strain evidence="7 8">KCTC 29202</strain>
    </source>
</reference>
<comment type="similarity">
    <text evidence="1">Belongs to the phosphoglycerate mutase family. BPG-dependent PGAM subfamily.</text>
</comment>
<evidence type="ECO:0000256" key="6">
    <source>
        <dbReference type="SAM" id="MobiDB-lite"/>
    </source>
</evidence>
<dbReference type="InterPro" id="IPR013078">
    <property type="entry name" value="His_Pase_superF_clade-1"/>
</dbReference>
<evidence type="ECO:0000256" key="1">
    <source>
        <dbReference type="ARBA" id="ARBA00006717"/>
    </source>
</evidence>
<comment type="caution">
    <text evidence="7">The sequence shown here is derived from an EMBL/GenBank/DDBJ whole genome shotgun (WGS) entry which is preliminary data.</text>
</comment>
<protein>
    <recommendedName>
        <fullName evidence="2">phosphoglycerate mutase (2,3-diphosphoglycerate-dependent)</fullName>
        <ecNumber evidence="2">5.4.2.11</ecNumber>
    </recommendedName>
</protein>
<feature type="binding site" evidence="5">
    <location>
        <position position="73"/>
    </location>
    <ligand>
        <name>substrate</name>
    </ligand>
</feature>
<dbReference type="GO" id="GO:0006096">
    <property type="term" value="P:glycolytic process"/>
    <property type="evidence" value="ECO:0007669"/>
    <property type="project" value="UniProtKB-KW"/>
</dbReference>
<accession>A0A3B0B027</accession>
<gene>
    <name evidence="7" type="ORF">D7231_24470</name>
</gene>
<dbReference type="Proteomes" id="UP000270343">
    <property type="component" value="Unassembled WGS sequence"/>
</dbReference>
<evidence type="ECO:0000256" key="3">
    <source>
        <dbReference type="ARBA" id="ARBA00023152"/>
    </source>
</evidence>
<feature type="binding site" evidence="5">
    <location>
        <begin position="97"/>
        <end position="100"/>
    </location>
    <ligand>
        <name>substrate</name>
    </ligand>
</feature>
<dbReference type="EC" id="5.4.2.11" evidence="2"/>
<dbReference type="EMBL" id="RBAM01000010">
    <property type="protein sequence ID" value="RKN66010.1"/>
    <property type="molecule type" value="Genomic_DNA"/>
</dbReference>
<dbReference type="Gene3D" id="3.40.50.1240">
    <property type="entry name" value="Phosphoglycerate mutase-like"/>
    <property type="match status" value="1"/>
</dbReference>
<dbReference type="GO" id="GO:0004619">
    <property type="term" value="F:phosphoglycerate mutase activity"/>
    <property type="evidence" value="ECO:0007669"/>
    <property type="project" value="UniProtKB-EC"/>
</dbReference>